<dbReference type="AlphaFoldDB" id="A0A5S9NBI5"/>
<dbReference type="InterPro" id="IPR005564">
    <property type="entry name" value="Major_capsid_GpE"/>
</dbReference>
<sequence>MSAMNSRQAQVIDPILTTQARGYTNAEFIAHRVLPFSDIPNRSMRAIKFGKESFRRYNTRRAPGAETQRVQFGYAADPVSMKQEALEALVPDEIRADASGVPGIDLASISINAVQDIIGLGREADTAALVLNAANYDNNHKLALAGTDKWTDPDSDPGAAIRAARENIRRSIGRYPTVLSIGADVFGGLTAHPKVKEQFKYTSSESVTAAMLARYFDLEEVIVGKAVVLSDTAADTDLADDVWGHDALLFYRAPAGSNFMIPAFGYTYRLSGYPLVEQPYYERSRKSWIYPITEEFQPQLTGSEGGFLFKGAA</sequence>
<gene>
    <name evidence="1" type="ORF">STARVERO_00333</name>
</gene>
<dbReference type="InterPro" id="IPR053738">
    <property type="entry name" value="Lambda_capsid_assembly"/>
</dbReference>
<dbReference type="Pfam" id="PF03864">
    <property type="entry name" value="Phage_cap_E"/>
    <property type="match status" value="1"/>
</dbReference>
<evidence type="ECO:0000313" key="1">
    <source>
        <dbReference type="EMBL" id="CAA0086925.1"/>
    </source>
</evidence>
<evidence type="ECO:0008006" key="3">
    <source>
        <dbReference type="Google" id="ProtNLM"/>
    </source>
</evidence>
<protein>
    <recommendedName>
        <fullName evidence="3">Phage major capsid protein E</fullName>
    </recommendedName>
</protein>
<organism evidence="1 2">
    <name type="scientific">Starkeya nomas</name>
    <dbReference type="NCBI Taxonomy" id="2666134"/>
    <lineage>
        <taxon>Bacteria</taxon>
        <taxon>Pseudomonadati</taxon>
        <taxon>Pseudomonadota</taxon>
        <taxon>Alphaproteobacteria</taxon>
        <taxon>Hyphomicrobiales</taxon>
        <taxon>Xanthobacteraceae</taxon>
        <taxon>Starkeya</taxon>
    </lineage>
</organism>
<dbReference type="Gene3D" id="3.90.1690.10">
    <property type="entry name" value="phage-related protein like domain"/>
    <property type="match status" value="1"/>
</dbReference>
<dbReference type="EMBL" id="CACSAS010000001">
    <property type="protein sequence ID" value="CAA0086925.1"/>
    <property type="molecule type" value="Genomic_DNA"/>
</dbReference>
<accession>A0A5S9NBI5</accession>
<dbReference type="Proteomes" id="UP000433050">
    <property type="component" value="Unassembled WGS sequence"/>
</dbReference>
<reference evidence="1 2" key="1">
    <citation type="submission" date="2019-12" db="EMBL/GenBank/DDBJ databases">
        <authorList>
            <person name="Reyes-Prieto M."/>
        </authorList>
    </citation>
    <scope>NUCLEOTIDE SEQUENCE [LARGE SCALE GENOMIC DNA]</scope>
    <source>
        <strain evidence="1">HF14-78462</strain>
    </source>
</reference>
<proteinExistence type="predicted"/>
<name>A0A5S9NBI5_9HYPH</name>
<keyword evidence="2" id="KW-1185">Reference proteome</keyword>
<evidence type="ECO:0000313" key="2">
    <source>
        <dbReference type="Proteomes" id="UP000433050"/>
    </source>
</evidence>
<dbReference type="RefSeq" id="WP_159597679.1">
    <property type="nucleotide sequence ID" value="NZ_CACSAS010000001.1"/>
</dbReference>